<dbReference type="Proteomes" id="UP000014018">
    <property type="component" value="Unassembled WGS sequence"/>
</dbReference>
<comment type="caution">
    <text evidence="1">The sequence shown here is derived from an EMBL/GenBank/DDBJ whole genome shotgun (WGS) entry which is preliminary data.</text>
</comment>
<protein>
    <submittedName>
        <fullName evidence="1">Uncharacterized protein</fullName>
    </submittedName>
</protein>
<proteinExistence type="predicted"/>
<evidence type="ECO:0000313" key="2">
    <source>
        <dbReference type="Proteomes" id="UP000014018"/>
    </source>
</evidence>
<accession>A0A9W5PT33</accession>
<organism evidence="1 2">
    <name type="scientific">Bacillus cereus VD133</name>
    <dbReference type="NCBI Taxonomy" id="1053233"/>
    <lineage>
        <taxon>Bacteria</taxon>
        <taxon>Bacillati</taxon>
        <taxon>Bacillota</taxon>
        <taxon>Bacilli</taxon>
        <taxon>Bacillales</taxon>
        <taxon>Bacillaceae</taxon>
        <taxon>Bacillus</taxon>
        <taxon>Bacillus cereus group</taxon>
    </lineage>
</organism>
<evidence type="ECO:0000313" key="1">
    <source>
        <dbReference type="EMBL" id="EOO34829.1"/>
    </source>
</evidence>
<dbReference type="AlphaFoldDB" id="A0A9W5PT33"/>
<sequence length="33" mass="3911">MIEDDDNTYKSVVKLPKVYKNGETESFIYKNEL</sequence>
<dbReference type="EMBL" id="AHFB01000041">
    <property type="protein sequence ID" value="EOO34829.1"/>
    <property type="molecule type" value="Genomic_DNA"/>
</dbReference>
<gene>
    <name evidence="1" type="ORF">IIU_02387</name>
</gene>
<name>A0A9W5PT33_BACCE</name>
<reference evidence="1 2" key="1">
    <citation type="submission" date="2012-12" db="EMBL/GenBank/DDBJ databases">
        <title>The Genome Sequence of Bacillus cereus VD133.</title>
        <authorList>
            <consortium name="The Broad Institute Genome Sequencing Platform"/>
            <consortium name="The Broad Institute Genome Sequencing Center for Infectious Disease"/>
            <person name="Feldgarden M."/>
            <person name="Van der Auwera G.A."/>
            <person name="Mahillon J."/>
            <person name="Duprez V."/>
            <person name="Timmery S."/>
            <person name="Mattelet C."/>
            <person name="Dierick K."/>
            <person name="Sun M."/>
            <person name="Yu Z."/>
            <person name="Zhu L."/>
            <person name="Hu X."/>
            <person name="Shank E.B."/>
            <person name="Swiecicka I."/>
            <person name="Hansen B.M."/>
            <person name="Andrup L."/>
            <person name="Walker B."/>
            <person name="Young S.K."/>
            <person name="Zeng Q."/>
            <person name="Gargeya S."/>
            <person name="Fitzgerald M."/>
            <person name="Haas B."/>
            <person name="Abouelleil A."/>
            <person name="Alvarado L."/>
            <person name="Arachchi H.M."/>
            <person name="Berlin A.M."/>
            <person name="Chapman S.B."/>
            <person name="Dewar J."/>
            <person name="Goldberg J."/>
            <person name="Griggs A."/>
            <person name="Gujja S."/>
            <person name="Hansen M."/>
            <person name="Howarth C."/>
            <person name="Imamovic A."/>
            <person name="Larimer J."/>
            <person name="McCowan C."/>
            <person name="Murphy C."/>
            <person name="Neiman D."/>
            <person name="Pearson M."/>
            <person name="Priest M."/>
            <person name="Roberts A."/>
            <person name="Saif S."/>
            <person name="Shea T."/>
            <person name="Sisk P."/>
            <person name="Sykes S."/>
            <person name="Wortman J."/>
            <person name="Nusbaum C."/>
            <person name="Birren B."/>
        </authorList>
    </citation>
    <scope>NUCLEOTIDE SEQUENCE [LARGE SCALE GENOMIC DNA]</scope>
    <source>
        <strain evidence="1 2">VD133</strain>
    </source>
</reference>